<dbReference type="InterPro" id="IPR049245">
    <property type="entry name" value="DUF6880"/>
</dbReference>
<evidence type="ECO:0000313" key="2">
    <source>
        <dbReference type="Proteomes" id="UP000546464"/>
    </source>
</evidence>
<organism evidence="1 2">
    <name type="scientific">Ruficoccus amylovorans</name>
    <dbReference type="NCBI Taxonomy" id="1804625"/>
    <lineage>
        <taxon>Bacteria</taxon>
        <taxon>Pseudomonadati</taxon>
        <taxon>Verrucomicrobiota</taxon>
        <taxon>Opitutia</taxon>
        <taxon>Puniceicoccales</taxon>
        <taxon>Cerasicoccaceae</taxon>
        <taxon>Ruficoccus</taxon>
    </lineage>
</organism>
<reference evidence="1 2" key="1">
    <citation type="submission" date="2020-07" db="EMBL/GenBank/DDBJ databases">
        <authorList>
            <person name="Feng X."/>
        </authorList>
    </citation>
    <scope>NUCLEOTIDE SEQUENCE [LARGE SCALE GENOMIC DNA]</scope>
    <source>
        <strain evidence="1 2">JCM31066</strain>
    </source>
</reference>
<dbReference type="Proteomes" id="UP000546464">
    <property type="component" value="Unassembled WGS sequence"/>
</dbReference>
<protein>
    <submittedName>
        <fullName evidence="1">Uncharacterized protein</fullName>
    </submittedName>
</protein>
<sequence>MLIPPEDSADFLRHYKELLTLVAGAPLNGTNDWADARDTLIEQWEDFKSRDSIASNPLYPVVPFAVHGKFYFLKRYKKYCAMQHIDSGKFYAVHSLTTPLEEMMPEYCLIEACLYPFRGVILCDGLVRGYNVALGKNMVAEIREAFTTAKRNGALIHEITVPASDEPAAKAEKESPARTRPLTVCELSKERLRNLEKIPAAELAAFINHMADGNETIAQFAEMFLKRDNPQELASELRGMIDEIANTSDFIDYYASDGVARQLDDILDVIERDLIPSDPTVALYTLHDFIQSDTAVMENADDSNGSIGMTYHRACQLLGTASIAADKPKLAEEIFFDLYEGDDYGTRSRLIDEAPSIFSEDSLQQLIQEWRERTAKEDPKAYGGIGHRLARIAKSIGNPELYEEASLRGQPVNEAPFVALDVAKVYLTCGKPEIALSKIPAEHTCPHHSTRSDLLIEIHEALGNTEAVATEYWKRFEQSASFESARHYLDNIPPSERDEASKRMRSVVLEGNFSPLTKATYFARTRDLATAADIIENNADRIEGEYSASLLDFAKPLGKQYPLALSILYRANLNPILDQGSSKYYRHAARYARKLETLAKRITDWKNVTPHQTYWLGIEQKHKRKRRFWEEYNSLAN</sequence>
<keyword evidence="2" id="KW-1185">Reference proteome</keyword>
<accession>A0A842HAU4</accession>
<proteinExistence type="predicted"/>
<dbReference type="RefSeq" id="WP_185674549.1">
    <property type="nucleotide sequence ID" value="NZ_JACHVB010000014.1"/>
</dbReference>
<name>A0A842HAU4_9BACT</name>
<gene>
    <name evidence="1" type="ORF">H5P28_04630</name>
</gene>
<dbReference type="Pfam" id="PF21810">
    <property type="entry name" value="DUF6880"/>
    <property type="match status" value="2"/>
</dbReference>
<dbReference type="EMBL" id="JACHVB010000014">
    <property type="protein sequence ID" value="MBC2593542.1"/>
    <property type="molecule type" value="Genomic_DNA"/>
</dbReference>
<evidence type="ECO:0000313" key="1">
    <source>
        <dbReference type="EMBL" id="MBC2593542.1"/>
    </source>
</evidence>
<comment type="caution">
    <text evidence="1">The sequence shown here is derived from an EMBL/GenBank/DDBJ whole genome shotgun (WGS) entry which is preliminary data.</text>
</comment>
<dbReference type="AlphaFoldDB" id="A0A842HAU4"/>